<comment type="caution">
    <text evidence="1">The sequence shown here is derived from an EMBL/GenBank/DDBJ whole genome shotgun (WGS) entry which is preliminary data.</text>
</comment>
<reference evidence="1" key="1">
    <citation type="journal article" date="2014" name="Front. Microbiol.">
        <title>High frequency of phylogenetically diverse reductive dehalogenase-homologous genes in deep subseafloor sedimentary metagenomes.</title>
        <authorList>
            <person name="Kawai M."/>
            <person name="Futagami T."/>
            <person name="Toyoda A."/>
            <person name="Takaki Y."/>
            <person name="Nishi S."/>
            <person name="Hori S."/>
            <person name="Arai W."/>
            <person name="Tsubouchi T."/>
            <person name="Morono Y."/>
            <person name="Uchiyama I."/>
            <person name="Ito T."/>
            <person name="Fujiyama A."/>
            <person name="Inagaki F."/>
            <person name="Takami H."/>
        </authorList>
    </citation>
    <scope>NUCLEOTIDE SEQUENCE</scope>
    <source>
        <strain evidence="1">Expedition CK06-06</strain>
    </source>
</reference>
<dbReference type="AlphaFoldDB" id="X1LT83"/>
<organism evidence="1">
    <name type="scientific">marine sediment metagenome</name>
    <dbReference type="NCBI Taxonomy" id="412755"/>
    <lineage>
        <taxon>unclassified sequences</taxon>
        <taxon>metagenomes</taxon>
        <taxon>ecological metagenomes</taxon>
    </lineage>
</organism>
<name>X1LT83_9ZZZZ</name>
<dbReference type="EMBL" id="BARV01018675">
    <property type="protein sequence ID" value="GAI22313.1"/>
    <property type="molecule type" value="Genomic_DNA"/>
</dbReference>
<accession>X1LT83</accession>
<gene>
    <name evidence="1" type="ORF">S06H3_31523</name>
</gene>
<protein>
    <submittedName>
        <fullName evidence="1">Uncharacterized protein</fullName>
    </submittedName>
</protein>
<sequence length="76" mass="8197">MGMGTAIRVVTEPTVPPWPTKEIQVTCSGCEAILGLTIYLLITELDPLLRTKYEYLGMGMPGMTEQYCPICGTAAG</sequence>
<evidence type="ECO:0000313" key="1">
    <source>
        <dbReference type="EMBL" id="GAI22313.1"/>
    </source>
</evidence>
<proteinExistence type="predicted"/>